<dbReference type="Proteomes" id="UP001323798">
    <property type="component" value="Chromosome"/>
</dbReference>
<keyword evidence="8" id="KW-1185">Reference proteome</keyword>
<dbReference type="InterPro" id="IPR002575">
    <property type="entry name" value="Aminoglycoside_PTrfase"/>
</dbReference>
<dbReference type="GO" id="GO:0016740">
    <property type="term" value="F:transferase activity"/>
    <property type="evidence" value="ECO:0007669"/>
    <property type="project" value="UniProtKB-KW"/>
</dbReference>
<comment type="similarity">
    <text evidence="1">Belongs to the methylthioribose kinase family.</text>
</comment>
<keyword evidence="5" id="KW-0067">ATP-binding</keyword>
<sequence>MTSAPTTDASTVDGADALSAILVRLGLARAGQPIEFEALSGGVSSDIWVVRTADRPFVVKRALEQLKVDADWHAPLARVASEAAWLEYAGAVVPGSCPRVLAFDAETFTMALEYLDPAEHRNWKSELLAGRVDPGVAASVASRLGRVHAASAGDTALAARFDHADLFESLRIEPYLVRAGAAVPEAREQLAEIAQSLRATRVGLVHGDVSPKNILIGAEPMFLDAECATWGDPAFDAAFCLTHLVLKRIHLAAQGAALRASAHAFQDAYLAEVDWEDADAASRRIDRIVPALLLARVAGASPVEYLDDGSRARVRSLAITALRTGVPVGALLDDEEG</sequence>
<dbReference type="EMBL" id="CP139368">
    <property type="protein sequence ID" value="WPR89345.1"/>
    <property type="molecule type" value="Genomic_DNA"/>
</dbReference>
<dbReference type="RefSeq" id="WP_320942061.1">
    <property type="nucleotide sequence ID" value="NZ_BAABEU010000001.1"/>
</dbReference>
<evidence type="ECO:0000259" key="6">
    <source>
        <dbReference type="Pfam" id="PF01636"/>
    </source>
</evidence>
<proteinExistence type="inferred from homology"/>
<evidence type="ECO:0000313" key="7">
    <source>
        <dbReference type="EMBL" id="WPR89345.1"/>
    </source>
</evidence>
<feature type="domain" description="Aminoglycoside phosphotransferase" evidence="6">
    <location>
        <begin position="36"/>
        <end position="245"/>
    </location>
</feature>
<keyword evidence="3" id="KW-0547">Nucleotide-binding</keyword>
<dbReference type="InterPro" id="IPR008266">
    <property type="entry name" value="Tyr_kinase_AS"/>
</dbReference>
<evidence type="ECO:0000256" key="1">
    <source>
        <dbReference type="ARBA" id="ARBA00010165"/>
    </source>
</evidence>
<accession>A0ABZ0SMD6</accession>
<dbReference type="PANTHER" id="PTHR34273:SF2">
    <property type="entry name" value="METHYLTHIORIBOSE KINASE"/>
    <property type="match status" value="1"/>
</dbReference>
<evidence type="ECO:0000313" key="8">
    <source>
        <dbReference type="Proteomes" id="UP001323798"/>
    </source>
</evidence>
<evidence type="ECO:0000256" key="2">
    <source>
        <dbReference type="ARBA" id="ARBA00022679"/>
    </source>
</evidence>
<dbReference type="PANTHER" id="PTHR34273">
    <property type="entry name" value="METHYLTHIORIBOSE KINASE"/>
    <property type="match status" value="1"/>
</dbReference>
<gene>
    <name evidence="7" type="ORF">SM116_16525</name>
</gene>
<dbReference type="EC" id="2.7.1.-" evidence="7"/>
<dbReference type="Gene3D" id="3.90.1200.10">
    <property type="match status" value="1"/>
</dbReference>
<evidence type="ECO:0000256" key="5">
    <source>
        <dbReference type="ARBA" id="ARBA00022840"/>
    </source>
</evidence>
<dbReference type="PROSITE" id="PS00109">
    <property type="entry name" value="PROTEIN_KINASE_TYR"/>
    <property type="match status" value="1"/>
</dbReference>
<dbReference type="SUPFAM" id="SSF56112">
    <property type="entry name" value="Protein kinase-like (PK-like)"/>
    <property type="match status" value="1"/>
</dbReference>
<dbReference type="InterPro" id="IPR011009">
    <property type="entry name" value="Kinase-like_dom_sf"/>
</dbReference>
<dbReference type="Gene3D" id="3.30.200.20">
    <property type="entry name" value="Phosphorylase Kinase, domain 1"/>
    <property type="match status" value="1"/>
</dbReference>
<reference evidence="7 8" key="1">
    <citation type="submission" date="2023-11" db="EMBL/GenBank/DDBJ databases">
        <title>Genome sequence of Microbacterium rhizosphaerae KACC 19337.</title>
        <authorList>
            <person name="Choi H."/>
            <person name="Kim S."/>
            <person name="Kim Y."/>
            <person name="Kwon S.-W."/>
            <person name="Heo J."/>
        </authorList>
    </citation>
    <scope>NUCLEOTIDE SEQUENCE [LARGE SCALE GENOMIC DNA]</scope>
    <source>
        <strain evidence="7 8">KACC 19337</strain>
    </source>
</reference>
<name>A0ABZ0SMD6_9MICO</name>
<protein>
    <submittedName>
        <fullName evidence="7">Aminoglycoside phosphotransferase family protein</fullName>
        <ecNumber evidence="7">2.7.1.-</ecNumber>
    </submittedName>
</protein>
<evidence type="ECO:0000256" key="3">
    <source>
        <dbReference type="ARBA" id="ARBA00022741"/>
    </source>
</evidence>
<keyword evidence="2 7" id="KW-0808">Transferase</keyword>
<evidence type="ECO:0000256" key="4">
    <source>
        <dbReference type="ARBA" id="ARBA00022777"/>
    </source>
</evidence>
<dbReference type="Pfam" id="PF01636">
    <property type="entry name" value="APH"/>
    <property type="match status" value="1"/>
</dbReference>
<keyword evidence="4" id="KW-0418">Kinase</keyword>
<organism evidence="7 8">
    <name type="scientific">Microbacterium rhizosphaerae</name>
    <dbReference type="NCBI Taxonomy" id="1678237"/>
    <lineage>
        <taxon>Bacteria</taxon>
        <taxon>Bacillati</taxon>
        <taxon>Actinomycetota</taxon>
        <taxon>Actinomycetes</taxon>
        <taxon>Micrococcales</taxon>
        <taxon>Microbacteriaceae</taxon>
        <taxon>Microbacterium</taxon>
    </lineage>
</organism>